<evidence type="ECO:0000256" key="13">
    <source>
        <dbReference type="SAM" id="SignalP"/>
    </source>
</evidence>
<evidence type="ECO:0000256" key="1">
    <source>
        <dbReference type="ARBA" id="ARBA00004191"/>
    </source>
</evidence>
<comment type="similarity">
    <text evidence="2 12">Belongs to the glycosyl hydrolase 17 family.</text>
</comment>
<dbReference type="InterPro" id="IPR050732">
    <property type="entry name" value="Beta-glucan_modifiers"/>
</dbReference>
<dbReference type="SUPFAM" id="SSF51445">
    <property type="entry name" value="(Trans)glycosidases"/>
    <property type="match status" value="1"/>
</dbReference>
<keyword evidence="7" id="KW-0325">Glycoprotein</keyword>
<dbReference type="EC" id="3.2.1.58" evidence="10"/>
<feature type="chain" id="PRO_5046734751" description="glucan 1,3-beta-glucosidase" evidence="13">
    <location>
        <begin position="22"/>
        <end position="302"/>
    </location>
</feature>
<evidence type="ECO:0000256" key="10">
    <source>
        <dbReference type="ARBA" id="ARBA00038929"/>
    </source>
</evidence>
<keyword evidence="5 13" id="KW-0732">Signal</keyword>
<dbReference type="PANTHER" id="PTHR16631:SF26">
    <property type="entry name" value="GLUCAN 1,3-BETA-GLUCOSIDASE"/>
    <property type="match status" value="1"/>
</dbReference>
<reference evidence="14 15" key="1">
    <citation type="submission" date="2024-02" db="EMBL/GenBank/DDBJ databases">
        <title>Discinaceae phylogenomics.</title>
        <authorList>
            <person name="Dirks A.C."/>
            <person name="James T.Y."/>
        </authorList>
    </citation>
    <scope>NUCLEOTIDE SEQUENCE [LARGE SCALE GENOMIC DNA]</scope>
    <source>
        <strain evidence="14 15">ACD0624</strain>
    </source>
</reference>
<evidence type="ECO:0000256" key="7">
    <source>
        <dbReference type="ARBA" id="ARBA00023180"/>
    </source>
</evidence>
<keyword evidence="8 14" id="KW-0326">Glycosidase</keyword>
<evidence type="ECO:0000313" key="14">
    <source>
        <dbReference type="EMBL" id="KAL0635015.1"/>
    </source>
</evidence>
<evidence type="ECO:0000256" key="11">
    <source>
        <dbReference type="ARBA" id="ARBA00041761"/>
    </source>
</evidence>
<name>A0ABR3GGF2_9PEZI</name>
<evidence type="ECO:0000256" key="9">
    <source>
        <dbReference type="ARBA" id="ARBA00036824"/>
    </source>
</evidence>
<keyword evidence="4" id="KW-0964">Secreted</keyword>
<keyword evidence="15" id="KW-1185">Reference proteome</keyword>
<dbReference type="Gene3D" id="3.20.20.80">
    <property type="entry name" value="Glycosidases"/>
    <property type="match status" value="2"/>
</dbReference>
<dbReference type="InterPro" id="IPR000490">
    <property type="entry name" value="Glyco_hydro_17"/>
</dbReference>
<comment type="caution">
    <text evidence="14">The sequence shown here is derived from an EMBL/GenBank/DDBJ whole genome shotgun (WGS) entry which is preliminary data.</text>
</comment>
<dbReference type="InterPro" id="IPR017853">
    <property type="entry name" value="GH"/>
</dbReference>
<dbReference type="Proteomes" id="UP001447188">
    <property type="component" value="Unassembled WGS sequence"/>
</dbReference>
<protein>
    <recommendedName>
        <fullName evidence="10">glucan 1,3-beta-glucosidase</fullName>
        <ecNumber evidence="10">3.2.1.58</ecNumber>
    </recommendedName>
    <alternativeName>
        <fullName evidence="11">Exo-1,3-beta-glucanase</fullName>
    </alternativeName>
</protein>
<evidence type="ECO:0000256" key="4">
    <source>
        <dbReference type="ARBA" id="ARBA00022525"/>
    </source>
</evidence>
<comment type="subcellular location">
    <subcellularLocation>
        <location evidence="1">Secreted</location>
        <location evidence="1">Cell wall</location>
    </subcellularLocation>
</comment>
<evidence type="ECO:0000256" key="12">
    <source>
        <dbReference type="RuleBase" id="RU004335"/>
    </source>
</evidence>
<accession>A0ABR3GGF2</accession>
<feature type="signal peptide" evidence="13">
    <location>
        <begin position="1"/>
        <end position="21"/>
    </location>
</feature>
<evidence type="ECO:0000256" key="8">
    <source>
        <dbReference type="ARBA" id="ARBA00023295"/>
    </source>
</evidence>
<evidence type="ECO:0000256" key="5">
    <source>
        <dbReference type="ARBA" id="ARBA00022729"/>
    </source>
</evidence>
<evidence type="ECO:0000256" key="2">
    <source>
        <dbReference type="ARBA" id="ARBA00008773"/>
    </source>
</evidence>
<gene>
    <name evidence="14" type="primary">BGL2</name>
    <name evidence="14" type="ORF">Q9L58_006044</name>
</gene>
<dbReference type="GO" id="GO:0004338">
    <property type="term" value="F:glucan exo-1,3-beta-glucosidase activity"/>
    <property type="evidence" value="ECO:0007669"/>
    <property type="project" value="UniProtKB-EC"/>
</dbReference>
<proteinExistence type="inferred from homology"/>
<dbReference type="EMBL" id="JBBBZM010000079">
    <property type="protein sequence ID" value="KAL0635015.1"/>
    <property type="molecule type" value="Genomic_DNA"/>
</dbReference>
<sequence length="302" mass="33457">MVSTIAILKGALLALPCLVAATGQLGFSLGVKHNPDGNCKFTEDFKKDLDVISGTSKIVRIYAVSDCNTMEQLMPAIIDKGFKIILGVWPNDDAHFALEKAALSKFIPLYGTDHIYAVTVGSEALYRKEFTGAKLADKINEVRTLLKKLGADTIPVGTADSWNKLIESDANPAIEASDIILANAFSYWQGQKQDNATHSFFDDIMQALDHVQTIKGDKPFDFWVGETNWPTGGKNYEDSVPSVANAASYWKNSICAMVAWGVNVFVFEAFDEVYKPVEKDNDVEHHWGVWDQNYKPKYDLSC</sequence>
<evidence type="ECO:0000256" key="3">
    <source>
        <dbReference type="ARBA" id="ARBA00022512"/>
    </source>
</evidence>
<dbReference type="PANTHER" id="PTHR16631">
    <property type="entry name" value="GLUCAN 1,3-BETA-GLUCOSIDASE"/>
    <property type="match status" value="1"/>
</dbReference>
<organism evidence="14 15">
    <name type="scientific">Discina gigas</name>
    <dbReference type="NCBI Taxonomy" id="1032678"/>
    <lineage>
        <taxon>Eukaryota</taxon>
        <taxon>Fungi</taxon>
        <taxon>Dikarya</taxon>
        <taxon>Ascomycota</taxon>
        <taxon>Pezizomycotina</taxon>
        <taxon>Pezizomycetes</taxon>
        <taxon>Pezizales</taxon>
        <taxon>Discinaceae</taxon>
        <taxon>Discina</taxon>
    </lineage>
</organism>
<keyword evidence="6 14" id="KW-0378">Hydrolase</keyword>
<dbReference type="Pfam" id="PF00332">
    <property type="entry name" value="Glyco_hydro_17"/>
    <property type="match status" value="1"/>
</dbReference>
<evidence type="ECO:0000256" key="6">
    <source>
        <dbReference type="ARBA" id="ARBA00022801"/>
    </source>
</evidence>
<evidence type="ECO:0000313" key="15">
    <source>
        <dbReference type="Proteomes" id="UP001447188"/>
    </source>
</evidence>
<keyword evidence="3" id="KW-0134">Cell wall</keyword>
<comment type="catalytic activity">
    <reaction evidence="9">
        <text>Successive hydrolysis of beta-D-glucose units from the non-reducing ends of (1-&gt;3)-beta-D-glucans, releasing alpha-glucose.</text>
        <dbReference type="EC" id="3.2.1.58"/>
    </reaction>
</comment>